<dbReference type="PROSITE" id="PS51371">
    <property type="entry name" value="CBS"/>
    <property type="match status" value="1"/>
</dbReference>
<evidence type="ECO:0000256" key="1">
    <source>
        <dbReference type="PROSITE-ProRule" id="PRU00703"/>
    </source>
</evidence>
<dbReference type="STRING" id="1236220.SAMN04488112_10143"/>
<evidence type="ECO:0000259" key="2">
    <source>
        <dbReference type="PROSITE" id="PS51371"/>
    </source>
</evidence>
<dbReference type="Proteomes" id="UP000199387">
    <property type="component" value="Unassembled WGS sequence"/>
</dbReference>
<dbReference type="InterPro" id="IPR046342">
    <property type="entry name" value="CBS_dom_sf"/>
</dbReference>
<gene>
    <name evidence="3" type="ORF">SAMN04488112_10143</name>
</gene>
<dbReference type="RefSeq" id="WP_176757711.1">
    <property type="nucleotide sequence ID" value="NZ_FMZA01000001.1"/>
</dbReference>
<dbReference type="Gene3D" id="3.10.580.10">
    <property type="entry name" value="CBS-domain"/>
    <property type="match status" value="1"/>
</dbReference>
<feature type="domain" description="CBS" evidence="2">
    <location>
        <begin position="9"/>
        <end position="65"/>
    </location>
</feature>
<keyword evidence="1" id="KW-0129">CBS domain</keyword>
<evidence type="ECO:0000313" key="4">
    <source>
        <dbReference type="Proteomes" id="UP000199387"/>
    </source>
</evidence>
<proteinExistence type="predicted"/>
<dbReference type="AlphaFoldDB" id="A0A1G6HL23"/>
<sequence length="211" mass="23853">MFIKNCLTAKKEIVTVTPDTNAKELFHTLETNQLDSIPVIDMDGHFLGITGYSYVMKSLINRGFEDWEQLTVRDALHVMEPLAIDSDFEKTLPVIVRYPFVPIVAEDNRTFLGIVKISDIEAVLTDTYGHKLPGVRFLLAVIPDLPRELEHLMNAISDFEVNIISVVTFDAGDSAARRILLKIHPTSYTDAIRRRLGEKGFRVLNVKEITP</sequence>
<organism evidence="3 4">
    <name type="scientific">Melghirimyces thermohalophilus</name>
    <dbReference type="NCBI Taxonomy" id="1236220"/>
    <lineage>
        <taxon>Bacteria</taxon>
        <taxon>Bacillati</taxon>
        <taxon>Bacillota</taxon>
        <taxon>Bacilli</taxon>
        <taxon>Bacillales</taxon>
        <taxon>Thermoactinomycetaceae</taxon>
        <taxon>Melghirimyces</taxon>
    </lineage>
</organism>
<name>A0A1G6HL23_9BACL</name>
<keyword evidence="4" id="KW-1185">Reference proteome</keyword>
<dbReference type="SUPFAM" id="SSF54631">
    <property type="entry name" value="CBS-domain pair"/>
    <property type="match status" value="1"/>
</dbReference>
<dbReference type="InterPro" id="IPR000644">
    <property type="entry name" value="CBS_dom"/>
</dbReference>
<reference evidence="3 4" key="1">
    <citation type="submission" date="2016-10" db="EMBL/GenBank/DDBJ databases">
        <authorList>
            <person name="de Groot N.N."/>
        </authorList>
    </citation>
    <scope>NUCLEOTIDE SEQUENCE [LARGE SCALE GENOMIC DNA]</scope>
    <source>
        <strain evidence="3 4">DSM 45514</strain>
    </source>
</reference>
<dbReference type="Pfam" id="PF00571">
    <property type="entry name" value="CBS"/>
    <property type="match status" value="1"/>
</dbReference>
<dbReference type="EMBL" id="FMZA01000001">
    <property type="protein sequence ID" value="SDB94863.1"/>
    <property type="molecule type" value="Genomic_DNA"/>
</dbReference>
<protein>
    <submittedName>
        <fullName evidence="3">CBS domain-containing protein</fullName>
    </submittedName>
</protein>
<accession>A0A1G6HL23</accession>
<evidence type="ECO:0000313" key="3">
    <source>
        <dbReference type="EMBL" id="SDB94863.1"/>
    </source>
</evidence>